<reference evidence="2 3" key="1">
    <citation type="submission" date="2020-07" db="EMBL/GenBank/DDBJ databases">
        <title>Diversity of carbapenemase encoding genes among Pseudomonas putida group clinical isolates in a tertiary Brazilian hospital.</title>
        <authorList>
            <person name="Alberto-Lei F."/>
            <person name="Nodari C.S."/>
            <person name="Streling A.P."/>
            <person name="Paulino J.T."/>
            <person name="Bessa-Neto F.O."/>
            <person name="Cayo R."/>
            <person name="Gales A.C."/>
        </authorList>
    </citation>
    <scope>NUCLEOTIDE SEQUENCE [LARGE SCALE GENOMIC DNA]</scope>
    <source>
        <strain evidence="2 3">14802</strain>
    </source>
</reference>
<dbReference type="InterPro" id="IPR001387">
    <property type="entry name" value="Cro/C1-type_HTH"/>
</dbReference>
<accession>A0A7W2JZM1</accession>
<evidence type="ECO:0000259" key="1">
    <source>
        <dbReference type="PROSITE" id="PS50943"/>
    </source>
</evidence>
<sequence>MTSPARQLIGAKIRTHRKAKGVTQAVLAEALDCEVSTIGRYERGDHSPDGEQLVKLADFFQVSPLTFLPTEVEVNWQTVSALRSTLIDLVYRINSAADLQRLIDAAETSARKATLR</sequence>
<protein>
    <submittedName>
        <fullName evidence="2">Helix-turn-helix transcriptional regulator</fullName>
    </submittedName>
</protein>
<dbReference type="SMART" id="SM00530">
    <property type="entry name" value="HTH_XRE"/>
    <property type="match status" value="1"/>
</dbReference>
<evidence type="ECO:0000313" key="3">
    <source>
        <dbReference type="Proteomes" id="UP000541770"/>
    </source>
</evidence>
<dbReference type="Pfam" id="PF01381">
    <property type="entry name" value="HTH_3"/>
    <property type="match status" value="1"/>
</dbReference>
<dbReference type="CDD" id="cd00093">
    <property type="entry name" value="HTH_XRE"/>
    <property type="match status" value="1"/>
</dbReference>
<evidence type="ECO:0000313" key="2">
    <source>
        <dbReference type="EMBL" id="MBA6068109.1"/>
    </source>
</evidence>
<name>A0A7W2JZM1_9PSED</name>
<organism evidence="2 3">
    <name type="scientific">Pseudomonas mosselii</name>
    <dbReference type="NCBI Taxonomy" id="78327"/>
    <lineage>
        <taxon>Bacteria</taxon>
        <taxon>Pseudomonadati</taxon>
        <taxon>Pseudomonadota</taxon>
        <taxon>Gammaproteobacteria</taxon>
        <taxon>Pseudomonadales</taxon>
        <taxon>Pseudomonadaceae</taxon>
        <taxon>Pseudomonas</taxon>
    </lineage>
</organism>
<dbReference type="InterPro" id="IPR010982">
    <property type="entry name" value="Lambda_DNA-bd_dom_sf"/>
</dbReference>
<gene>
    <name evidence="2" type="ORF">H4C75_25570</name>
</gene>
<feature type="domain" description="HTH cro/C1-type" evidence="1">
    <location>
        <begin position="13"/>
        <end position="67"/>
    </location>
</feature>
<dbReference type="Gene3D" id="1.10.260.40">
    <property type="entry name" value="lambda repressor-like DNA-binding domains"/>
    <property type="match status" value="1"/>
</dbReference>
<dbReference type="GO" id="GO:0003677">
    <property type="term" value="F:DNA binding"/>
    <property type="evidence" value="ECO:0007669"/>
    <property type="project" value="InterPro"/>
</dbReference>
<dbReference type="AlphaFoldDB" id="A0A7W2JZM1"/>
<comment type="caution">
    <text evidence="2">The sequence shown here is derived from an EMBL/GenBank/DDBJ whole genome shotgun (WGS) entry which is preliminary data.</text>
</comment>
<dbReference type="PROSITE" id="PS50943">
    <property type="entry name" value="HTH_CROC1"/>
    <property type="match status" value="1"/>
</dbReference>
<proteinExistence type="predicted"/>
<dbReference type="RefSeq" id="WP_182324897.1">
    <property type="nucleotide sequence ID" value="NZ_JACGDE010000025.1"/>
</dbReference>
<dbReference type="Proteomes" id="UP000541770">
    <property type="component" value="Unassembled WGS sequence"/>
</dbReference>
<dbReference type="SUPFAM" id="SSF47413">
    <property type="entry name" value="lambda repressor-like DNA-binding domains"/>
    <property type="match status" value="1"/>
</dbReference>
<dbReference type="EMBL" id="JACGDE010000025">
    <property type="protein sequence ID" value="MBA6068109.1"/>
    <property type="molecule type" value="Genomic_DNA"/>
</dbReference>